<gene>
    <name evidence="2" type="ORF">GCM10023235_05710</name>
</gene>
<reference evidence="3" key="1">
    <citation type="journal article" date="2019" name="Int. J. Syst. Evol. Microbiol.">
        <title>The Global Catalogue of Microorganisms (GCM) 10K type strain sequencing project: providing services to taxonomists for standard genome sequencing and annotation.</title>
        <authorList>
            <consortium name="The Broad Institute Genomics Platform"/>
            <consortium name="The Broad Institute Genome Sequencing Center for Infectious Disease"/>
            <person name="Wu L."/>
            <person name="Ma J."/>
        </authorList>
    </citation>
    <scope>NUCLEOTIDE SEQUENCE [LARGE SCALE GENOMIC DNA]</scope>
    <source>
        <strain evidence="3">JCM 13006</strain>
    </source>
</reference>
<dbReference type="Proteomes" id="UP001501752">
    <property type="component" value="Unassembled WGS sequence"/>
</dbReference>
<organism evidence="2 3">
    <name type="scientific">Kitasatospora terrestris</name>
    <dbReference type="NCBI Taxonomy" id="258051"/>
    <lineage>
        <taxon>Bacteria</taxon>
        <taxon>Bacillati</taxon>
        <taxon>Actinomycetota</taxon>
        <taxon>Actinomycetes</taxon>
        <taxon>Kitasatosporales</taxon>
        <taxon>Streptomycetaceae</taxon>
        <taxon>Kitasatospora</taxon>
    </lineage>
</organism>
<proteinExistence type="predicted"/>
<dbReference type="EMBL" id="BAABIS010000001">
    <property type="protein sequence ID" value="GAA4834038.1"/>
    <property type="molecule type" value="Genomic_DNA"/>
</dbReference>
<evidence type="ECO:0000313" key="3">
    <source>
        <dbReference type="Proteomes" id="UP001501752"/>
    </source>
</evidence>
<evidence type="ECO:0000256" key="1">
    <source>
        <dbReference type="SAM" id="MobiDB-lite"/>
    </source>
</evidence>
<protein>
    <submittedName>
        <fullName evidence="2">Uncharacterized protein</fullName>
    </submittedName>
</protein>
<dbReference type="RefSeq" id="WP_345695151.1">
    <property type="nucleotide sequence ID" value="NZ_BAABIS010000001.1"/>
</dbReference>
<feature type="region of interest" description="Disordered" evidence="1">
    <location>
        <begin position="73"/>
        <end position="93"/>
    </location>
</feature>
<evidence type="ECO:0000313" key="2">
    <source>
        <dbReference type="EMBL" id="GAA4834038.1"/>
    </source>
</evidence>
<comment type="caution">
    <text evidence="2">The sequence shown here is derived from an EMBL/GenBank/DDBJ whole genome shotgun (WGS) entry which is preliminary data.</text>
</comment>
<name>A0ABP9DF03_9ACTN</name>
<sequence length="93" mass="10261">MLTAYRHDTVSCSIGDCLATEVSTPDLVVHDDEGDRYEETRAWRRSMWAKGWRWVGNRTSCPSCPPLVVESPQGRHLPGPALRTVPAPAVEGA</sequence>
<keyword evidence="3" id="KW-1185">Reference proteome</keyword>
<accession>A0ABP9DF03</accession>